<reference evidence="2" key="1">
    <citation type="submission" date="2021-05" db="EMBL/GenBank/DDBJ databases">
        <authorList>
            <person name="Alioto T."/>
            <person name="Alioto T."/>
            <person name="Gomez Garrido J."/>
        </authorList>
    </citation>
    <scope>NUCLEOTIDE SEQUENCE</scope>
</reference>
<dbReference type="EMBL" id="HBUE01089084">
    <property type="protein sequence ID" value="CAG6480673.1"/>
    <property type="molecule type" value="Transcribed_RNA"/>
</dbReference>
<feature type="region of interest" description="Disordered" evidence="1">
    <location>
        <begin position="12"/>
        <end position="46"/>
    </location>
</feature>
<dbReference type="EMBL" id="HBUE01337928">
    <property type="protein sequence ID" value="CAG6597104.1"/>
    <property type="molecule type" value="Transcribed_RNA"/>
</dbReference>
<evidence type="ECO:0000313" key="2">
    <source>
        <dbReference type="EMBL" id="CAG6544966.1"/>
    </source>
</evidence>
<feature type="compositionally biased region" description="Polar residues" evidence="1">
    <location>
        <begin position="17"/>
        <end position="29"/>
    </location>
</feature>
<name>A0A8D8I3K9_CULPI</name>
<proteinExistence type="predicted"/>
<dbReference type="EMBL" id="HBUE01089085">
    <property type="protein sequence ID" value="CAG6480675.1"/>
    <property type="molecule type" value="Transcribed_RNA"/>
</dbReference>
<dbReference type="EMBL" id="HBUE01231131">
    <property type="protein sequence ID" value="CAG6544969.1"/>
    <property type="molecule type" value="Transcribed_RNA"/>
</dbReference>
<sequence length="149" mass="15521">MGQECVQSVRGGYDFDSAQSSGSTGSLVQGTEPLSEGPAGHFGHHLFPQRGVVGSAANSSLCARSLSRTSGQGGHPRGRLFRYAPHPEATGGLLRGVSQGEDRACAQTRGTDPGSPTWSSLRHRSGPDLLGFALRVHDWLVGTAAGPDR</sequence>
<feature type="compositionally biased region" description="Polar residues" evidence="1">
    <location>
        <begin position="108"/>
        <end position="120"/>
    </location>
</feature>
<dbReference type="AlphaFoldDB" id="A0A8D8I3K9"/>
<feature type="region of interest" description="Disordered" evidence="1">
    <location>
        <begin position="66"/>
        <end position="122"/>
    </location>
</feature>
<dbReference type="EMBL" id="HBUE01231128">
    <property type="protein sequence ID" value="CAG6544966.1"/>
    <property type="molecule type" value="Transcribed_RNA"/>
</dbReference>
<dbReference type="EMBL" id="HBUE01231132">
    <property type="protein sequence ID" value="CAG6544971.1"/>
    <property type="molecule type" value="Transcribed_RNA"/>
</dbReference>
<dbReference type="EMBL" id="HBUE01337931">
    <property type="protein sequence ID" value="CAG6597107.1"/>
    <property type="molecule type" value="Transcribed_RNA"/>
</dbReference>
<dbReference type="EMBL" id="HBUE01089082">
    <property type="protein sequence ID" value="CAG6480671.1"/>
    <property type="molecule type" value="Transcribed_RNA"/>
</dbReference>
<accession>A0A8D8I3K9</accession>
<protein>
    <submittedName>
        <fullName evidence="2">(northern house mosquito) hypothetical protein</fullName>
    </submittedName>
</protein>
<evidence type="ECO:0000256" key="1">
    <source>
        <dbReference type="SAM" id="MobiDB-lite"/>
    </source>
</evidence>
<organism evidence="2">
    <name type="scientific">Culex pipiens</name>
    <name type="common">House mosquito</name>
    <dbReference type="NCBI Taxonomy" id="7175"/>
    <lineage>
        <taxon>Eukaryota</taxon>
        <taxon>Metazoa</taxon>
        <taxon>Ecdysozoa</taxon>
        <taxon>Arthropoda</taxon>
        <taxon>Hexapoda</taxon>
        <taxon>Insecta</taxon>
        <taxon>Pterygota</taxon>
        <taxon>Neoptera</taxon>
        <taxon>Endopterygota</taxon>
        <taxon>Diptera</taxon>
        <taxon>Nematocera</taxon>
        <taxon>Culicoidea</taxon>
        <taxon>Culicidae</taxon>
        <taxon>Culicinae</taxon>
        <taxon>Culicini</taxon>
        <taxon>Culex</taxon>
        <taxon>Culex</taxon>
    </lineage>
</organism>
<dbReference type="EMBL" id="HBUE01337932">
    <property type="protein sequence ID" value="CAG6597109.1"/>
    <property type="molecule type" value="Transcribed_RNA"/>
</dbReference>